<feature type="compositionally biased region" description="Polar residues" evidence="1">
    <location>
        <begin position="83"/>
        <end position="94"/>
    </location>
</feature>
<evidence type="ECO:0000256" key="1">
    <source>
        <dbReference type="SAM" id="MobiDB-lite"/>
    </source>
</evidence>
<reference evidence="2" key="1">
    <citation type="journal article" date="2021" name="Proc. Natl. Acad. Sci. U.S.A.">
        <title>Three genomes in the algal genus Volvox reveal the fate of a haploid sex-determining region after a transition to homothallism.</title>
        <authorList>
            <person name="Yamamoto K."/>
            <person name="Hamaji T."/>
            <person name="Kawai-Toyooka H."/>
            <person name="Matsuzaki R."/>
            <person name="Takahashi F."/>
            <person name="Nishimura Y."/>
            <person name="Kawachi M."/>
            <person name="Noguchi H."/>
            <person name="Minakuchi Y."/>
            <person name="Umen J.G."/>
            <person name="Toyoda A."/>
            <person name="Nozaki H."/>
        </authorList>
    </citation>
    <scope>NUCLEOTIDE SEQUENCE</scope>
    <source>
        <strain evidence="2">NIES-3780</strain>
    </source>
</reference>
<organism evidence="2 3">
    <name type="scientific">Volvox africanus</name>
    <dbReference type="NCBI Taxonomy" id="51714"/>
    <lineage>
        <taxon>Eukaryota</taxon>
        <taxon>Viridiplantae</taxon>
        <taxon>Chlorophyta</taxon>
        <taxon>core chlorophytes</taxon>
        <taxon>Chlorophyceae</taxon>
        <taxon>CS clade</taxon>
        <taxon>Chlamydomonadales</taxon>
        <taxon>Volvocaceae</taxon>
        <taxon>Volvox</taxon>
    </lineage>
</organism>
<dbReference type="PANTHER" id="PTHR34484:SF2">
    <property type="entry name" value="OS02G0832600 PROTEIN"/>
    <property type="match status" value="1"/>
</dbReference>
<proteinExistence type="predicted"/>
<evidence type="ECO:0000313" key="2">
    <source>
        <dbReference type="EMBL" id="GIL48080.1"/>
    </source>
</evidence>
<dbReference type="PANTHER" id="PTHR34484">
    <property type="entry name" value="OS02G0832600 PROTEIN"/>
    <property type="match status" value="1"/>
</dbReference>
<protein>
    <submittedName>
        <fullName evidence="2">Uncharacterized protein</fullName>
    </submittedName>
</protein>
<feature type="region of interest" description="Disordered" evidence="1">
    <location>
        <begin position="41"/>
        <end position="95"/>
    </location>
</feature>
<dbReference type="Proteomes" id="UP000747399">
    <property type="component" value="Unassembled WGS sequence"/>
</dbReference>
<feature type="region of interest" description="Disordered" evidence="1">
    <location>
        <begin position="280"/>
        <end position="308"/>
    </location>
</feature>
<gene>
    <name evidence="2" type="ORF">Vafri_4779</name>
</gene>
<feature type="region of interest" description="Disordered" evidence="1">
    <location>
        <begin position="210"/>
        <end position="246"/>
    </location>
</feature>
<accession>A0A8J4AVN5</accession>
<keyword evidence="3" id="KW-1185">Reference proteome</keyword>
<dbReference type="AlphaFoldDB" id="A0A8J4AVN5"/>
<dbReference type="EMBL" id="BNCO01000005">
    <property type="protein sequence ID" value="GIL48080.1"/>
    <property type="molecule type" value="Genomic_DNA"/>
</dbReference>
<name>A0A8J4AVN5_9CHLO</name>
<evidence type="ECO:0000313" key="3">
    <source>
        <dbReference type="Proteomes" id="UP000747399"/>
    </source>
</evidence>
<comment type="caution">
    <text evidence="2">The sequence shown here is derived from an EMBL/GenBank/DDBJ whole genome shotgun (WGS) entry which is preliminary data.</text>
</comment>
<sequence length="308" mass="33581">MATDILRMDGNPYAPPYGTCFGYGPYHGYDPYARQTMHMQPQRGPSFHNRQSYGYSGGYGRPHHTFRSANAGHGGSSKKRFDSSNQAPQGQPSLHQLRAVNLKKTRRHFQGSWEAPESTPRIAPRAPDNRHGYLLSVGSGTLPSNSPGFLHALTPSAIPGSEQQLWKNSYGTADKEAVQLGAAAGLDFLGSFFDDSLSLDIDDDFDLLPRNGDSENKGGVGADAPDADQPPLTYDEEASFPPQAKRKLASQAAYIAQLEEQQLTLKERIFLLEQELAEARRQRVTSPSGHSDGVDDASDEDRATSSAD</sequence>